<comment type="subcellular location">
    <subcellularLocation>
        <location evidence="1">Fimbrium</location>
    </subcellularLocation>
</comment>
<keyword evidence="8" id="KW-1133">Transmembrane helix</keyword>
<evidence type="ECO:0000256" key="2">
    <source>
        <dbReference type="ARBA" id="ARBA00008387"/>
    </source>
</evidence>
<keyword evidence="8" id="KW-0812">Transmembrane</keyword>
<dbReference type="eggNOG" id="COG3419">
    <property type="taxonomic scope" value="Bacteria"/>
</dbReference>
<dbReference type="Gene3D" id="2.130.10.10">
    <property type="entry name" value="YVTN repeat-like/Quinoprotein amine dehydrogenase"/>
    <property type="match status" value="1"/>
</dbReference>
<organism evidence="10 11">
    <name type="scientific">Desulfosudis oleivorans (strain DSM 6200 / JCM 39069 / Hxd3)</name>
    <name type="common">Desulfococcus oleovorans</name>
    <dbReference type="NCBI Taxonomy" id="96561"/>
    <lineage>
        <taxon>Bacteria</taxon>
        <taxon>Pseudomonadati</taxon>
        <taxon>Thermodesulfobacteriota</taxon>
        <taxon>Desulfobacteria</taxon>
        <taxon>Desulfobacterales</taxon>
        <taxon>Desulfosudaceae</taxon>
        <taxon>Desulfosudis</taxon>
    </lineage>
</organism>
<dbReference type="HOGENOM" id="CLU_246631_0_0_7"/>
<evidence type="ECO:0000259" key="9">
    <source>
        <dbReference type="Pfam" id="PF05567"/>
    </source>
</evidence>
<keyword evidence="3" id="KW-1029">Fimbrium biogenesis</keyword>
<dbReference type="Gene3D" id="2.60.120.380">
    <property type="match status" value="1"/>
</dbReference>
<evidence type="ECO:0000256" key="5">
    <source>
        <dbReference type="ARBA" id="ARBA00022837"/>
    </source>
</evidence>
<keyword evidence="11" id="KW-1185">Reference proteome</keyword>
<dbReference type="InterPro" id="IPR011047">
    <property type="entry name" value="Quinoprotein_ADH-like_sf"/>
</dbReference>
<dbReference type="SMART" id="SM00564">
    <property type="entry name" value="PQQ"/>
    <property type="match status" value="2"/>
</dbReference>
<dbReference type="InterPro" id="IPR018391">
    <property type="entry name" value="PQQ_b-propeller_rpt"/>
</dbReference>
<dbReference type="Proteomes" id="UP000008561">
    <property type="component" value="Chromosome"/>
</dbReference>
<evidence type="ECO:0000256" key="1">
    <source>
        <dbReference type="ARBA" id="ARBA00004561"/>
    </source>
</evidence>
<name>A8ZTN6_DESOH</name>
<gene>
    <name evidence="10" type="ordered locus">Dole_0490</name>
</gene>
<feature type="region of interest" description="Disordered" evidence="7">
    <location>
        <begin position="530"/>
        <end position="549"/>
    </location>
</feature>
<keyword evidence="6" id="KW-0281">Fimbrium</keyword>
<protein>
    <submittedName>
        <fullName evidence="10">Pyrrolo-quinoline quinone</fullName>
    </submittedName>
</protein>
<comment type="similarity">
    <text evidence="2">Belongs to the PilY1 family.</text>
</comment>
<dbReference type="RefSeq" id="WP_012173919.1">
    <property type="nucleotide sequence ID" value="NC_009943.1"/>
</dbReference>
<dbReference type="InterPro" id="IPR021655">
    <property type="entry name" value="Put_metal-bd"/>
</dbReference>
<dbReference type="Gene3D" id="3.40.50.410">
    <property type="entry name" value="von Willebrand factor, type A domain"/>
    <property type="match status" value="1"/>
</dbReference>
<keyword evidence="4" id="KW-0479">Metal-binding</keyword>
<dbReference type="KEGG" id="dol:Dole_0490"/>
<accession>A8ZTN6</accession>
<dbReference type="Pfam" id="PF11617">
    <property type="entry name" value="Cu-binding_MopE"/>
    <property type="match status" value="4"/>
</dbReference>
<evidence type="ECO:0000256" key="7">
    <source>
        <dbReference type="SAM" id="MobiDB-lite"/>
    </source>
</evidence>
<dbReference type="GO" id="GO:0046872">
    <property type="term" value="F:metal ion binding"/>
    <property type="evidence" value="ECO:0007669"/>
    <property type="project" value="UniProtKB-KW"/>
</dbReference>
<feature type="region of interest" description="Disordered" evidence="7">
    <location>
        <begin position="1491"/>
        <end position="1532"/>
    </location>
</feature>
<evidence type="ECO:0000256" key="8">
    <source>
        <dbReference type="SAM" id="Phobius"/>
    </source>
</evidence>
<feature type="transmembrane region" description="Helical" evidence="8">
    <location>
        <begin position="21"/>
        <end position="40"/>
    </location>
</feature>
<dbReference type="STRING" id="96561.Dole_0490"/>
<dbReference type="SUPFAM" id="SSF53300">
    <property type="entry name" value="vWA-like"/>
    <property type="match status" value="1"/>
</dbReference>
<feature type="compositionally biased region" description="Acidic residues" evidence="7">
    <location>
        <begin position="1501"/>
        <end position="1511"/>
    </location>
</feature>
<dbReference type="EMBL" id="CP000859">
    <property type="protein sequence ID" value="ABW66300.1"/>
    <property type="molecule type" value="Genomic_DNA"/>
</dbReference>
<evidence type="ECO:0000313" key="11">
    <source>
        <dbReference type="Proteomes" id="UP000008561"/>
    </source>
</evidence>
<reference evidence="10 11" key="1">
    <citation type="submission" date="2007-10" db="EMBL/GenBank/DDBJ databases">
        <title>Complete sequence of Desulfococcus oleovorans Hxd3.</title>
        <authorList>
            <consortium name="US DOE Joint Genome Institute"/>
            <person name="Copeland A."/>
            <person name="Lucas S."/>
            <person name="Lapidus A."/>
            <person name="Barry K."/>
            <person name="Glavina del Rio T."/>
            <person name="Dalin E."/>
            <person name="Tice H."/>
            <person name="Pitluck S."/>
            <person name="Kiss H."/>
            <person name="Brettin T."/>
            <person name="Bruce D."/>
            <person name="Detter J.C."/>
            <person name="Han C."/>
            <person name="Schmutz J."/>
            <person name="Larimer F."/>
            <person name="Land M."/>
            <person name="Hauser L."/>
            <person name="Kyrpides N."/>
            <person name="Kim E."/>
            <person name="Wawrik B."/>
            <person name="Richardson P."/>
        </authorList>
    </citation>
    <scope>NUCLEOTIDE SEQUENCE [LARGE SCALE GENOMIC DNA]</scope>
    <source>
        <strain evidence="11">DSM 6200 / JCM 39069 / Hxd3</strain>
    </source>
</reference>
<evidence type="ECO:0000256" key="3">
    <source>
        <dbReference type="ARBA" id="ARBA00022558"/>
    </source>
</evidence>
<dbReference type="InterPro" id="IPR015943">
    <property type="entry name" value="WD40/YVTN_repeat-like_dom_sf"/>
</dbReference>
<feature type="compositionally biased region" description="Pro residues" evidence="7">
    <location>
        <begin position="1491"/>
        <end position="1500"/>
    </location>
</feature>
<dbReference type="Pfam" id="PF05567">
    <property type="entry name" value="T4P_PilY1"/>
    <property type="match status" value="1"/>
</dbReference>
<evidence type="ECO:0000313" key="10">
    <source>
        <dbReference type="EMBL" id="ABW66300.1"/>
    </source>
</evidence>
<evidence type="ECO:0000256" key="4">
    <source>
        <dbReference type="ARBA" id="ARBA00022723"/>
    </source>
</evidence>
<feature type="domain" description="PilY1 beta-propeller" evidence="9">
    <location>
        <begin position="1034"/>
        <end position="1320"/>
    </location>
</feature>
<dbReference type="InterPro" id="IPR036465">
    <property type="entry name" value="vWFA_dom_sf"/>
</dbReference>
<evidence type="ECO:0000256" key="6">
    <source>
        <dbReference type="ARBA" id="ARBA00023263"/>
    </source>
</evidence>
<sequence length="1545" mass="167065">MNRNIIKCDGKTGPGRAVRTVVCLFVLLLVMSFSAVGAWAGDFGRNQDAGDTADRARRYSLDFSGSGQNDEWDWDYDWIKFSLDQTAEVTFTLTNDSRYSYLRVTNGATDLLGDWVAANTTQVLTLSPGLYYVCVAAYPNGIFTRTRYTLSISAVYGTACYLDADGDGYGDPTDVIYNASCPAGRVANDDDCDDTDPAKWSGALDICDGIDNDCDGDVDEDCATYYRDTDGDGYGDPGHTASAPAAGFVTLSGDCDDTNSAINPGATEVCDGIDNNCDGAVDDINLWYYLDEDGDGYGDPAGELKPCSLTGYEGYVDNGLDCDDFDAAIHPGATEICNNLDDNCDGAIDEGLPVVTYYYDQDGDGWGIPTNSQSGCTPPSGNYVEADDADGDGTDDFDCNDENPRIHPGAFDPCNTTIDENCANGMDDCEESPAGCANLADYPLETRAISANPMVEFLFDDSGSMAWEVMHKGTYNGKFYYQYYYRGVRSASVSDVFNTTSSTDRSFYQTQCADENSLYYNPEYSYVPWPGHTPADPDRPKKSPDSSDTITMNDNFSSIGISNAHYFVKDGGNVYLVDLDSSGVRYYTVSYETGSYYYGRVNSVSLIGSAPTGVNIGSLAEARQNFANWFQFYRTRQNTAKASILQVVNSLSGVKIGVHTINGNNSITIPNTGMLSVDDNKATILGYIEDVGAYSGTPLRLGLKAVGNFFAGDYSGVDSPYSTVAAGGECQAAFAIVMTDGYYNGSNPGIGNADADDANNDFDGPPFADSYSDTLADVAMYFYKNDLRDDLADAVPTNEYDQATHQHLVTYGVCFGLVGTEDPADYPNCPAGGTGACPDPWPSPGTDEGPGRIDNLYHAAINGRGKFISASNPLQLVEAIRAIMDDVVARRGSGASVAVSTQSLKEDTLLFQGSYDSAGWKGDLRAYSISMMTGLINPNHVWSAAAGLDALTDTEAKARNIFTYDGSTGVAFSYDNLSEDQQSSLGETETDQRLVVDFIKGDRSKEQNNENGLFRIRRSRMGDIVHSAPVHVGDTIYVGGNDGMLYAFNALTGAERFAYIPEHLYPYSKLYKLADPNYIHKFYVDNTTFVRNDLLVCGLGRGAKGYFALDVSNPSGFTASDVLWEYPAVTYDGTESDPDMGYTFSRPAVVPCGAYGDVLIFGNGYSSTNQEAVLYVIDIDDTDGSFEESDVKKIYTGVGSTGTGVCNGLSTPTLIDTDQDGDLDIVYAGDLQGNLWKFDLSGTKDTWAVACKDSSGNPKPLFQAKDESGNVQPITTKPAVTKHCAGLGYMVAFGTGQFMAEGDFADMSTQALYGIWDWENAWAAADDELSADQLDRMHYGYLRAPSSGVRLFSEIEASGMFASPNPEVSLTLVKQSQVSLSSSERVTSENDVNWFSPDKWVAQREAGETPYSGGQHVGWYLEFPSGGGERVISDPQIRSSKTGNLLIFMSLVPSIEVCRAGGYSIFNVLDACTGKWEKGVVLDDIYYKPPIIDPPEPPPPLDDDDDNDDGYIGDPDSSLVPYDPGNPPETIEGEKKGMVFWRFIM</sequence>
<keyword evidence="8" id="KW-0472">Membrane</keyword>
<dbReference type="InterPro" id="IPR008707">
    <property type="entry name" value="B-propeller_PilY1"/>
</dbReference>
<feature type="compositionally biased region" description="Basic and acidic residues" evidence="7">
    <location>
        <begin position="535"/>
        <end position="545"/>
    </location>
</feature>
<keyword evidence="5" id="KW-0106">Calcium</keyword>
<dbReference type="SUPFAM" id="SSF50998">
    <property type="entry name" value="Quinoprotein alcohol dehydrogenase-like"/>
    <property type="match status" value="1"/>
</dbReference>
<dbReference type="GO" id="GO:0009289">
    <property type="term" value="C:pilus"/>
    <property type="evidence" value="ECO:0007669"/>
    <property type="project" value="UniProtKB-SubCell"/>
</dbReference>
<proteinExistence type="inferred from homology"/>